<keyword evidence="3" id="KW-0732">Signal</keyword>
<dbReference type="Pfam" id="PF19516">
    <property type="entry name" value="DUF6049"/>
    <property type="match status" value="1"/>
</dbReference>
<feature type="signal peptide" evidence="3">
    <location>
        <begin position="1"/>
        <end position="21"/>
    </location>
</feature>
<organism evidence="4 5">
    <name type="scientific">Schaalia turicensis ACS-279-V-Col4</name>
    <dbReference type="NCBI Taxonomy" id="883077"/>
    <lineage>
        <taxon>Bacteria</taxon>
        <taxon>Bacillati</taxon>
        <taxon>Actinomycetota</taxon>
        <taxon>Actinomycetes</taxon>
        <taxon>Actinomycetales</taxon>
        <taxon>Actinomycetaceae</taxon>
        <taxon>Schaalia</taxon>
    </lineage>
</organism>
<name>K0ZJ19_9ACTO</name>
<sequence>MRHGLFARRLFATSIRSVALATATLAGLAMVESSVVAPASFGDETAGGTQATVPDLFAKSQSSNGLTVSIDQLSPKILTNESELVVSGTITNTGDEALSAPLLMVSMAFDPADSIRELADSLDASTRPGRLISYEETSTDIPGGQTIPFEVHIPVDRLDLYSSYEWGPRALGVDVLSGDRSGADRTIFIWDSGQEVQPTRVNAVVPWTASNSSNTVKERSAITEIAQIPGTTLALDSTVIPRPTRDTSTSKADADGLFASKLLVAEREIIALPTGDADPGVVALAANDQLSALMSASIKSFPTSVEAAGWSATGVAIKGYEAASTDLAESNPQSATSQSSDQSGATQTRDDLASHSKPNGSHSQSSNESAAQKASKTHANATIVKNVEWPKAETFSTTGLALASDKVTIAPGGALDPDPEVSFTSLAPVEVNYSTGETSTQGATDSTATVLSTNKTLNDLLGWEVSTSSDALDVDQALAGVSAIITRERPSVSRTVEVTASRTLTPSASLVQRLNSLLQQRWVEPTSFSQIASSQVTDVERFVVGPGQLSAETSAALTTLGDALAQLKSFADSTSDPKAVNATLHDDILPTVSASISADEQVTRASQFSAKVSHLRSLVSLVPSDTVNLINKSADFPIRVRNDLAWDVNVTVTINPSDPRLKVRQSAITTIPAQTVTAVNVPVNAIGSGDIEVTYQINTADGTLLTISDNVLVRMRAGWEDAFTITVAIAFGLLFVIGLVRSVRKRRAGREEEENK</sequence>
<evidence type="ECO:0000313" key="4">
    <source>
        <dbReference type="EMBL" id="EJZ87775.1"/>
    </source>
</evidence>
<dbReference type="AlphaFoldDB" id="K0ZJ19"/>
<proteinExistence type="predicted"/>
<dbReference type="HOGENOM" id="CLU_323572_0_0_11"/>
<dbReference type="RefSeq" id="WP_006680609.1">
    <property type="nucleotide sequence ID" value="NZ_JH815208.1"/>
</dbReference>
<keyword evidence="5" id="KW-1185">Reference proteome</keyword>
<feature type="region of interest" description="Disordered" evidence="1">
    <location>
        <begin position="326"/>
        <end position="378"/>
    </location>
</feature>
<keyword evidence="2" id="KW-1133">Transmembrane helix</keyword>
<feature type="chain" id="PRO_5039416696" description="Secreted protein" evidence="3">
    <location>
        <begin position="22"/>
        <end position="756"/>
    </location>
</feature>
<accession>K0ZJ19</accession>
<evidence type="ECO:0000256" key="2">
    <source>
        <dbReference type="SAM" id="Phobius"/>
    </source>
</evidence>
<dbReference type="EMBL" id="AGWQ01000003">
    <property type="protein sequence ID" value="EJZ87775.1"/>
    <property type="molecule type" value="Genomic_DNA"/>
</dbReference>
<comment type="caution">
    <text evidence="4">The sequence shown here is derived from an EMBL/GenBank/DDBJ whole genome shotgun (WGS) entry which is preliminary data.</text>
</comment>
<dbReference type="PATRIC" id="fig|883077.3.peg.395"/>
<gene>
    <name evidence="4" type="ORF">HMPREF9241_00403</name>
</gene>
<keyword evidence="2" id="KW-0812">Transmembrane</keyword>
<feature type="compositionally biased region" description="Polar residues" evidence="1">
    <location>
        <begin position="327"/>
        <end position="347"/>
    </location>
</feature>
<evidence type="ECO:0000313" key="5">
    <source>
        <dbReference type="Proteomes" id="UP000003994"/>
    </source>
</evidence>
<evidence type="ECO:0008006" key="6">
    <source>
        <dbReference type="Google" id="ProtNLM"/>
    </source>
</evidence>
<dbReference type="Proteomes" id="UP000003994">
    <property type="component" value="Unassembled WGS sequence"/>
</dbReference>
<dbReference type="eggNOG" id="COG1361">
    <property type="taxonomic scope" value="Bacteria"/>
</dbReference>
<reference evidence="4 5" key="1">
    <citation type="submission" date="2012-07" db="EMBL/GenBank/DDBJ databases">
        <title>The Genome Sequence of Actinomyces turicensis ACS-279-V-COL4.</title>
        <authorList>
            <consortium name="The Broad Institute Genome Sequencing Platform"/>
            <person name="Earl A."/>
            <person name="Ward D."/>
            <person name="Feldgarden M."/>
            <person name="Gevers D."/>
            <person name="Saerens B."/>
            <person name="Vaneechoutte M."/>
            <person name="Walker B."/>
            <person name="Young S.K."/>
            <person name="Zeng Q."/>
            <person name="Gargeya S."/>
            <person name="Fitzgerald M."/>
            <person name="Haas B."/>
            <person name="Abouelleil A."/>
            <person name="Alvarado L."/>
            <person name="Arachchi H.M."/>
            <person name="Berlin A."/>
            <person name="Chapman S.B."/>
            <person name="Goldberg J."/>
            <person name="Griggs A."/>
            <person name="Gujja S."/>
            <person name="Hansen M."/>
            <person name="Howarth C."/>
            <person name="Imamovic A."/>
            <person name="Larimer J."/>
            <person name="McCowen C."/>
            <person name="Montmayeur A."/>
            <person name="Murphy C."/>
            <person name="Neiman D."/>
            <person name="Pearson M."/>
            <person name="Priest M."/>
            <person name="Roberts A."/>
            <person name="Saif S."/>
            <person name="Shea T."/>
            <person name="Sisk P."/>
            <person name="Sykes S."/>
            <person name="Wortman J."/>
            <person name="Nusbaum C."/>
            <person name="Birren B."/>
        </authorList>
    </citation>
    <scope>NUCLEOTIDE SEQUENCE [LARGE SCALE GENOMIC DNA]</scope>
    <source>
        <strain evidence="4 5">ACS-279-V-Col4</strain>
    </source>
</reference>
<feature type="compositionally biased region" description="Polar residues" evidence="1">
    <location>
        <begin position="356"/>
        <end position="378"/>
    </location>
</feature>
<dbReference type="STRING" id="883077.HMPREF9241_00403"/>
<feature type="transmembrane region" description="Helical" evidence="2">
    <location>
        <begin position="722"/>
        <end position="740"/>
    </location>
</feature>
<protein>
    <recommendedName>
        <fullName evidence="6">Secreted protein</fullName>
    </recommendedName>
</protein>
<dbReference type="InterPro" id="IPR046112">
    <property type="entry name" value="DUF6049"/>
</dbReference>
<keyword evidence="2" id="KW-0472">Membrane</keyword>
<evidence type="ECO:0000256" key="1">
    <source>
        <dbReference type="SAM" id="MobiDB-lite"/>
    </source>
</evidence>
<evidence type="ECO:0000256" key="3">
    <source>
        <dbReference type="SAM" id="SignalP"/>
    </source>
</evidence>